<keyword evidence="3" id="KW-0808">Transferase</keyword>
<comment type="catalytic activity">
    <reaction evidence="8">
        <text>RNA(n) + a ribonucleoside 5'-triphosphate = RNA(n+1) + diphosphate</text>
        <dbReference type="Rhea" id="RHEA:21248"/>
        <dbReference type="Rhea" id="RHEA-COMP:14527"/>
        <dbReference type="Rhea" id="RHEA-COMP:17342"/>
        <dbReference type="ChEBI" id="CHEBI:33019"/>
        <dbReference type="ChEBI" id="CHEBI:61557"/>
        <dbReference type="ChEBI" id="CHEBI:140395"/>
        <dbReference type="EC" id="2.7.7.48"/>
    </reaction>
</comment>
<keyword evidence="4" id="KW-0548">Nucleotidyltransferase</keyword>
<accession>A0A514D1V4</accession>
<keyword evidence="6" id="KW-0693">Viral RNA replication</keyword>
<evidence type="ECO:0000256" key="2">
    <source>
        <dbReference type="ARBA" id="ARBA00022484"/>
    </source>
</evidence>
<reference evidence="11" key="1">
    <citation type="submission" date="2019-05" db="EMBL/GenBank/DDBJ databases">
        <title>Metatranscriptomic reconstruction reveals RNA viruses with the potential to shape carbon cycling in soil.</title>
        <authorList>
            <person name="Starr E.P."/>
            <person name="Nuccio E."/>
            <person name="Pett-Ridge J."/>
            <person name="Banfield J.F."/>
            <person name="Firestone M.K."/>
        </authorList>
    </citation>
    <scope>NUCLEOTIDE SEQUENCE</scope>
    <source>
        <strain evidence="11">H1_Rhizo_27_scaffold_823</strain>
    </source>
</reference>
<keyword evidence="2 11" id="KW-0696">RNA-directed RNA polymerase</keyword>
<dbReference type="SUPFAM" id="SSF56672">
    <property type="entry name" value="DNA/RNA polymerases"/>
    <property type="match status" value="1"/>
</dbReference>
<evidence type="ECO:0000256" key="9">
    <source>
        <dbReference type="PIRSR" id="PIRSR605093-1"/>
    </source>
</evidence>
<dbReference type="InterPro" id="IPR043502">
    <property type="entry name" value="DNA/RNA_pol_sf"/>
</dbReference>
<feature type="binding site" evidence="9">
    <location>
        <position position="348"/>
    </location>
    <ligand>
        <name>Mg(2+)</name>
        <dbReference type="ChEBI" id="CHEBI:18420"/>
        <label>2</label>
    </ligand>
</feature>
<sequence length="534" mass="60018">MISHFVKKVALELFEGIATPHSLAASILLRNGEWDQLANLGVDPSNYLTPESYWKDVSASSFLKKYEPLPTSYDRKKVAEDNFLLCEYSCFRTNRRLFPILDDLKGYQVDSDLHRYFIGARKIISDILGPCPDLVEGRFGPGATFGDRGALTSVPDKISSEPLFTPDAWPFLVPWSGTLWASACCDIGKVPKSIPGNRFSTVSKDATKHRGIAVEPGINVFYQLAYGKVIRSRLRRHGIDLDEGQDTHRLLARDSSRRGDLATLDLKNASDTISRNLVKLLLPSRWFSVLDSLRSKKTLFRGSYRVLEKFSSMGNGFTFELETLIFLGLVSAIVGRDSIGRETFAYGDDLILPVEYSKDVISALEFCGLEVNVKKSFFAGPFRESCGGDFFMGVGVRPFYLKDDPDQPSSRIALVNGLRRNSNSDIGRWLCIRSAWHEALMGIPYQIRRLRGPSALGDCVIHDSDTFRWVSHWKHGIRYLKCYLSSPVPRVKWDRFAPSATLASAVYGQNWNNGYVIPRSPELCYRIGLVPYSS</sequence>
<dbReference type="PROSITE" id="PS50522">
    <property type="entry name" value="RDRP_PHAGE"/>
    <property type="match status" value="1"/>
</dbReference>
<evidence type="ECO:0000256" key="7">
    <source>
        <dbReference type="ARBA" id="ARBA00030248"/>
    </source>
</evidence>
<dbReference type="InterPro" id="IPR007096">
    <property type="entry name" value="RNA-dir_Rpol_cat_phage"/>
</dbReference>
<dbReference type="GO" id="GO:0039694">
    <property type="term" value="P:viral RNA genome replication"/>
    <property type="evidence" value="ECO:0007669"/>
    <property type="project" value="InterPro"/>
</dbReference>
<evidence type="ECO:0000259" key="10">
    <source>
        <dbReference type="PROSITE" id="PS50522"/>
    </source>
</evidence>
<name>A0A514D1V4_9VIRU</name>
<organism evidence="11">
    <name type="scientific">Leviviridae sp</name>
    <dbReference type="NCBI Taxonomy" id="2027243"/>
    <lineage>
        <taxon>Viruses</taxon>
        <taxon>Riboviria</taxon>
        <taxon>Orthornavirae</taxon>
        <taxon>Lenarviricota</taxon>
        <taxon>Leviviricetes</taxon>
        <taxon>Norzivirales</taxon>
        <taxon>Fiersviridae</taxon>
    </lineage>
</organism>
<protein>
    <recommendedName>
        <fullName evidence="1">RNA-directed RNA polymerase</fullName>
        <ecNumber evidence="1">2.7.7.48</ecNumber>
    </recommendedName>
    <alternativeName>
        <fullName evidence="7">RNA replicase beta chain</fullName>
    </alternativeName>
</protein>
<evidence type="ECO:0000256" key="5">
    <source>
        <dbReference type="ARBA" id="ARBA00022741"/>
    </source>
</evidence>
<feature type="domain" description="RdRp catalytic" evidence="10">
    <location>
        <begin position="250"/>
        <end position="380"/>
    </location>
</feature>
<feature type="binding site" evidence="9">
    <location>
        <position position="265"/>
    </location>
    <ligand>
        <name>Mg(2+)</name>
        <dbReference type="ChEBI" id="CHEBI:18420"/>
        <label>2</label>
    </ligand>
</feature>
<keyword evidence="9" id="KW-0460">Magnesium</keyword>
<proteinExistence type="predicted"/>
<evidence type="ECO:0000256" key="1">
    <source>
        <dbReference type="ARBA" id="ARBA00012494"/>
    </source>
</evidence>
<dbReference type="EMBL" id="MN033497">
    <property type="protein sequence ID" value="QDH87596.1"/>
    <property type="molecule type" value="Genomic_RNA"/>
</dbReference>
<dbReference type="GO" id="GO:0046872">
    <property type="term" value="F:metal ion binding"/>
    <property type="evidence" value="ECO:0007669"/>
    <property type="project" value="UniProtKB-KW"/>
</dbReference>
<dbReference type="EC" id="2.7.7.48" evidence="1"/>
<evidence type="ECO:0000313" key="11">
    <source>
        <dbReference type="EMBL" id="QDH87596.1"/>
    </source>
</evidence>
<evidence type="ECO:0000256" key="4">
    <source>
        <dbReference type="ARBA" id="ARBA00022695"/>
    </source>
</evidence>
<comment type="cofactor">
    <cofactor evidence="9">
        <name>Mg(2+)</name>
        <dbReference type="ChEBI" id="CHEBI:18420"/>
    </cofactor>
    <text evidence="9">Binds 2 Mg(2+) per subunit.</text>
</comment>
<dbReference type="InterPro" id="IPR005093">
    <property type="entry name" value="RNArep_beta"/>
</dbReference>
<keyword evidence="5" id="KW-0547">Nucleotide-binding</keyword>
<feature type="binding site" evidence="9">
    <location>
        <position position="349"/>
    </location>
    <ligand>
        <name>Mg(2+)</name>
        <dbReference type="ChEBI" id="CHEBI:18420"/>
        <label>2</label>
    </ligand>
</feature>
<dbReference type="GO" id="GO:0000166">
    <property type="term" value="F:nucleotide binding"/>
    <property type="evidence" value="ECO:0007669"/>
    <property type="project" value="UniProtKB-KW"/>
</dbReference>
<gene>
    <name evidence="11" type="ORF">H1Rhizo27823_000004</name>
</gene>
<keyword evidence="9" id="KW-0479">Metal-binding</keyword>
<evidence type="ECO:0000256" key="6">
    <source>
        <dbReference type="ARBA" id="ARBA00022953"/>
    </source>
</evidence>
<evidence type="ECO:0000256" key="3">
    <source>
        <dbReference type="ARBA" id="ARBA00022679"/>
    </source>
</evidence>
<dbReference type="GO" id="GO:0003968">
    <property type="term" value="F:RNA-directed RNA polymerase activity"/>
    <property type="evidence" value="ECO:0007669"/>
    <property type="project" value="UniProtKB-KW"/>
</dbReference>
<dbReference type="Pfam" id="PF03431">
    <property type="entry name" value="RNA_replicase_B"/>
    <property type="match status" value="1"/>
</dbReference>
<evidence type="ECO:0000256" key="8">
    <source>
        <dbReference type="ARBA" id="ARBA00048744"/>
    </source>
</evidence>